<evidence type="ECO:0000256" key="14">
    <source>
        <dbReference type="SAM" id="Phobius"/>
    </source>
</evidence>
<keyword evidence="13" id="KW-0460">Magnesium</keyword>
<comment type="catalytic activity">
    <reaction evidence="10">
        <text>L-threonyl-[protein] + ATP = O-phospho-L-threonyl-[protein] + ADP + H(+)</text>
        <dbReference type="Rhea" id="RHEA:46608"/>
        <dbReference type="Rhea" id="RHEA-COMP:11060"/>
        <dbReference type="Rhea" id="RHEA-COMP:11605"/>
        <dbReference type="ChEBI" id="CHEBI:15378"/>
        <dbReference type="ChEBI" id="CHEBI:30013"/>
        <dbReference type="ChEBI" id="CHEBI:30616"/>
        <dbReference type="ChEBI" id="CHEBI:61977"/>
        <dbReference type="ChEBI" id="CHEBI:456216"/>
        <dbReference type="EC" id="2.7.11.1"/>
    </reaction>
</comment>
<evidence type="ECO:0000256" key="5">
    <source>
        <dbReference type="ARBA" id="ARBA00022741"/>
    </source>
</evidence>
<reference evidence="16" key="1">
    <citation type="submission" date="2020-03" db="EMBL/GenBank/DDBJ databases">
        <title>Castanea mollissima Vanexum genome sequencing.</title>
        <authorList>
            <person name="Staton M."/>
        </authorList>
    </citation>
    <scope>NUCLEOTIDE SEQUENCE</scope>
    <source>
        <tissue evidence="16">Leaf</tissue>
    </source>
</reference>
<dbReference type="GO" id="GO:0005886">
    <property type="term" value="C:plasma membrane"/>
    <property type="evidence" value="ECO:0007669"/>
    <property type="project" value="TreeGrafter"/>
</dbReference>
<dbReference type="SMART" id="SM00220">
    <property type="entry name" value="S_TKc"/>
    <property type="match status" value="1"/>
</dbReference>
<evidence type="ECO:0000256" key="6">
    <source>
        <dbReference type="ARBA" id="ARBA00022777"/>
    </source>
</evidence>
<proteinExistence type="predicted"/>
<keyword evidence="14" id="KW-1133">Transmembrane helix</keyword>
<evidence type="ECO:0000259" key="15">
    <source>
        <dbReference type="PROSITE" id="PS50011"/>
    </source>
</evidence>
<dbReference type="PROSITE" id="PS00108">
    <property type="entry name" value="PROTEIN_KINASE_ST"/>
    <property type="match status" value="1"/>
</dbReference>
<dbReference type="AlphaFoldDB" id="A0A8J4RZX5"/>
<feature type="active site" description="Proton acceptor" evidence="12">
    <location>
        <position position="222"/>
    </location>
</feature>
<keyword evidence="8" id="KW-1015">Disulfide bond</keyword>
<dbReference type="CDD" id="cd14066">
    <property type="entry name" value="STKc_IRAK"/>
    <property type="match status" value="1"/>
</dbReference>
<feature type="binding site" evidence="13">
    <location>
        <position position="240"/>
    </location>
    <ligand>
        <name>Mg(2+)</name>
        <dbReference type="ChEBI" id="CHEBI:18420"/>
    </ligand>
</feature>
<dbReference type="InterPro" id="IPR011009">
    <property type="entry name" value="Kinase-like_dom_sf"/>
</dbReference>
<dbReference type="InterPro" id="IPR001245">
    <property type="entry name" value="Ser-Thr/Tyr_kinase_cat_dom"/>
</dbReference>
<evidence type="ECO:0000256" key="12">
    <source>
        <dbReference type="PIRSR" id="PIRSR000615-1"/>
    </source>
</evidence>
<keyword evidence="14" id="KW-0812">Transmembrane</keyword>
<dbReference type="Proteomes" id="UP000737018">
    <property type="component" value="Unassembled WGS sequence"/>
</dbReference>
<evidence type="ECO:0000256" key="3">
    <source>
        <dbReference type="ARBA" id="ARBA00022679"/>
    </source>
</evidence>
<comment type="caution">
    <text evidence="16">The sequence shown here is derived from an EMBL/GenBank/DDBJ whole genome shotgun (WGS) entry which is preliminary data.</text>
</comment>
<dbReference type="PROSITE" id="PS50011">
    <property type="entry name" value="PROTEIN_KINASE_DOM"/>
    <property type="match status" value="1"/>
</dbReference>
<evidence type="ECO:0000256" key="13">
    <source>
        <dbReference type="PIRSR" id="PIRSR000615-3"/>
    </source>
</evidence>
<dbReference type="GO" id="GO:0046872">
    <property type="term" value="F:metal ion binding"/>
    <property type="evidence" value="ECO:0007669"/>
    <property type="project" value="UniProtKB-KW"/>
</dbReference>
<keyword evidence="14" id="KW-0472">Membrane</keyword>
<keyword evidence="4" id="KW-0732">Signal</keyword>
<evidence type="ECO:0000256" key="4">
    <source>
        <dbReference type="ARBA" id="ARBA00022729"/>
    </source>
</evidence>
<name>A0A8J4RZX5_9ROSI</name>
<dbReference type="PANTHER" id="PTHR27002:SF825">
    <property type="entry name" value="RECEPTOR-LIKE SERINE_THREONINE-PROTEIN KINASE"/>
    <property type="match status" value="1"/>
</dbReference>
<keyword evidence="5" id="KW-0547">Nucleotide-binding</keyword>
<keyword evidence="13" id="KW-0479">Metal-binding</keyword>
<dbReference type="Pfam" id="PF07714">
    <property type="entry name" value="PK_Tyr_Ser-Thr"/>
    <property type="match status" value="1"/>
</dbReference>
<accession>A0A8J4RZX5</accession>
<dbReference type="Gene3D" id="3.30.200.20">
    <property type="entry name" value="Phosphorylase Kinase, domain 1"/>
    <property type="match status" value="1"/>
</dbReference>
<dbReference type="EMBL" id="JRKL02000090">
    <property type="protein sequence ID" value="KAF3975290.1"/>
    <property type="molecule type" value="Genomic_DNA"/>
</dbReference>
<dbReference type="EC" id="2.7.11.1" evidence="1"/>
<keyword evidence="7" id="KW-0067">ATP-binding</keyword>
<feature type="binding site" evidence="13">
    <location>
        <position position="227"/>
    </location>
    <ligand>
        <name>Mg(2+)</name>
        <dbReference type="ChEBI" id="CHEBI:18420"/>
    </ligand>
</feature>
<dbReference type="GO" id="GO:0005524">
    <property type="term" value="F:ATP binding"/>
    <property type="evidence" value="ECO:0007669"/>
    <property type="project" value="UniProtKB-KW"/>
</dbReference>
<dbReference type="PANTHER" id="PTHR27002">
    <property type="entry name" value="RECEPTOR-LIKE SERINE/THREONINE-PROTEIN KINASE SD1-8"/>
    <property type="match status" value="1"/>
</dbReference>
<protein>
    <recommendedName>
        <fullName evidence="1">non-specific serine/threonine protein kinase</fullName>
        <ecNumber evidence="1">2.7.11.1</ecNumber>
    </recommendedName>
</protein>
<dbReference type="Gene3D" id="1.10.510.10">
    <property type="entry name" value="Transferase(Phosphotransferase) domain 1"/>
    <property type="match status" value="1"/>
</dbReference>
<keyword evidence="2" id="KW-0723">Serine/threonine-protein kinase</keyword>
<dbReference type="GO" id="GO:0004674">
    <property type="term" value="F:protein serine/threonine kinase activity"/>
    <property type="evidence" value="ECO:0007669"/>
    <property type="project" value="UniProtKB-KW"/>
</dbReference>
<evidence type="ECO:0000256" key="2">
    <source>
        <dbReference type="ARBA" id="ARBA00022527"/>
    </source>
</evidence>
<keyword evidence="3" id="KW-0808">Transferase</keyword>
<keyword evidence="17" id="KW-1185">Reference proteome</keyword>
<dbReference type="FunFam" id="3.30.200.20:FF:000195">
    <property type="entry name" value="G-type lectin S-receptor-like serine/threonine-protein kinase"/>
    <property type="match status" value="1"/>
</dbReference>
<evidence type="ECO:0000256" key="8">
    <source>
        <dbReference type="ARBA" id="ARBA00023157"/>
    </source>
</evidence>
<evidence type="ECO:0000256" key="10">
    <source>
        <dbReference type="ARBA" id="ARBA00047899"/>
    </source>
</evidence>
<evidence type="ECO:0000256" key="11">
    <source>
        <dbReference type="ARBA" id="ARBA00048679"/>
    </source>
</evidence>
<dbReference type="InterPro" id="IPR000719">
    <property type="entry name" value="Prot_kinase_dom"/>
</dbReference>
<keyword evidence="9" id="KW-0325">Glycoprotein</keyword>
<evidence type="ECO:0000256" key="1">
    <source>
        <dbReference type="ARBA" id="ARBA00012513"/>
    </source>
</evidence>
<comment type="catalytic activity">
    <reaction evidence="11">
        <text>L-seryl-[protein] + ATP = O-phospho-L-seryl-[protein] + ADP + H(+)</text>
        <dbReference type="Rhea" id="RHEA:17989"/>
        <dbReference type="Rhea" id="RHEA-COMP:9863"/>
        <dbReference type="Rhea" id="RHEA-COMP:11604"/>
        <dbReference type="ChEBI" id="CHEBI:15378"/>
        <dbReference type="ChEBI" id="CHEBI:29999"/>
        <dbReference type="ChEBI" id="CHEBI:30616"/>
        <dbReference type="ChEBI" id="CHEBI:83421"/>
        <dbReference type="ChEBI" id="CHEBI:456216"/>
        <dbReference type="EC" id="2.7.11.1"/>
    </reaction>
</comment>
<evidence type="ECO:0000256" key="9">
    <source>
        <dbReference type="ARBA" id="ARBA00023180"/>
    </source>
</evidence>
<evidence type="ECO:0000313" key="17">
    <source>
        <dbReference type="Proteomes" id="UP000737018"/>
    </source>
</evidence>
<feature type="domain" description="Protein kinase" evidence="15">
    <location>
        <begin position="97"/>
        <end position="374"/>
    </location>
</feature>
<evidence type="ECO:0000256" key="7">
    <source>
        <dbReference type="ARBA" id="ARBA00022840"/>
    </source>
</evidence>
<evidence type="ECO:0000313" key="16">
    <source>
        <dbReference type="EMBL" id="KAF3975290.1"/>
    </source>
</evidence>
<sequence>MRVSSPGGQDIYIRLANSELDNIGKHGPSSKIKQAGIIVGSALLVMGILILGLILYLWKKKLCFKVGKKDCNHEGGNEDMELPVFDFMTIANATCNFSSKNKLGEGGFGPVYKGTLQEGQVVAVKRLSTNSGQGLNEFKNEILLIAKLQHRNLVKLLGYCIQENEKVLIYEYVPNKSLDSFIFDHTRSKLLDWQNRIDIIGGIARGLLYLHQDSRLRIIHRDLKASNILLDDSMNAKISDFGLARTFGGDQTDAETKRIVGTHGYMSPEYAGYGQFSIKSDVFSFGVLVLEIVSGKRNRGFCHLDDSLNLLGLAWRLWTEDRAMELIDESMSDMCTLSNQVLRCIHVGLLCVQQRPEDRPDMSFVVLMLSSEILLPKPRQPGLRSSKKIHSAVSLASIKRLMALLVLDCLRLTFNQPLLDS</sequence>
<keyword evidence="6" id="KW-0418">Kinase</keyword>
<dbReference type="OrthoDB" id="4062651at2759"/>
<dbReference type="SUPFAM" id="SSF56112">
    <property type="entry name" value="Protein kinase-like (PK-like)"/>
    <property type="match status" value="1"/>
</dbReference>
<gene>
    <name evidence="16" type="ORF">CMV_001450</name>
</gene>
<dbReference type="FunFam" id="1.10.510.10:FF:000060">
    <property type="entry name" value="G-type lectin S-receptor-like serine/threonine-protein kinase"/>
    <property type="match status" value="1"/>
</dbReference>
<organism evidence="16 17">
    <name type="scientific">Castanea mollissima</name>
    <name type="common">Chinese chestnut</name>
    <dbReference type="NCBI Taxonomy" id="60419"/>
    <lineage>
        <taxon>Eukaryota</taxon>
        <taxon>Viridiplantae</taxon>
        <taxon>Streptophyta</taxon>
        <taxon>Embryophyta</taxon>
        <taxon>Tracheophyta</taxon>
        <taxon>Spermatophyta</taxon>
        <taxon>Magnoliopsida</taxon>
        <taxon>eudicotyledons</taxon>
        <taxon>Gunneridae</taxon>
        <taxon>Pentapetalae</taxon>
        <taxon>rosids</taxon>
        <taxon>fabids</taxon>
        <taxon>Fagales</taxon>
        <taxon>Fagaceae</taxon>
        <taxon>Castanea</taxon>
    </lineage>
</organism>
<feature type="transmembrane region" description="Helical" evidence="14">
    <location>
        <begin position="35"/>
        <end position="58"/>
    </location>
</feature>
<dbReference type="InterPro" id="IPR008271">
    <property type="entry name" value="Ser/Thr_kinase_AS"/>
</dbReference>